<protein>
    <submittedName>
        <fullName evidence="2">Uncharacterized protein</fullName>
    </submittedName>
</protein>
<feature type="region of interest" description="Disordered" evidence="1">
    <location>
        <begin position="1"/>
        <end position="38"/>
    </location>
</feature>
<dbReference type="EMBL" id="JAGYPE010000002">
    <property type="protein sequence ID" value="MBS4182006.1"/>
    <property type="molecule type" value="Genomic_DNA"/>
</dbReference>
<name>A0A942SYE7_9BACI</name>
<evidence type="ECO:0000313" key="2">
    <source>
        <dbReference type="EMBL" id="MBS4182006.1"/>
    </source>
</evidence>
<comment type="caution">
    <text evidence="2">The sequence shown here is derived from an EMBL/GenBank/DDBJ whole genome shotgun (WGS) entry which is preliminary data.</text>
</comment>
<sequence length="126" mass="13579">MKEPHDKHAGRSKDSKYRSQDNSKARIDAAQKGAQGIKQVEKKLGTEVDTTKVKARVDGVSNGRVYDGLAMKPDGTYVGIEVESGTASRNADQRAFDGAVSHSNPATATRNGKIINITEVIEQKVP</sequence>
<feature type="compositionally biased region" description="Basic and acidic residues" evidence="1">
    <location>
        <begin position="1"/>
        <end position="29"/>
    </location>
</feature>
<dbReference type="AlphaFoldDB" id="A0A942SYE7"/>
<organism evidence="2">
    <name type="scientific">Neobacillus citreus</name>
    <dbReference type="NCBI Taxonomy" id="2833578"/>
    <lineage>
        <taxon>Bacteria</taxon>
        <taxon>Bacillati</taxon>
        <taxon>Bacillota</taxon>
        <taxon>Bacilli</taxon>
        <taxon>Bacillales</taxon>
        <taxon>Bacillaceae</taxon>
        <taxon>Neobacillus</taxon>
    </lineage>
</organism>
<proteinExistence type="predicted"/>
<accession>A0A942SYE7</accession>
<gene>
    <name evidence="2" type="ORF">KHB02_11485</name>
</gene>
<reference evidence="2" key="1">
    <citation type="submission" date="2021-05" db="EMBL/GenBank/DDBJ databases">
        <title>Novel Bacillus species.</title>
        <authorList>
            <person name="Liu G."/>
        </authorList>
    </citation>
    <scope>NUCLEOTIDE SEQUENCE</scope>
    <source>
        <strain evidence="2">FJAT-50051</strain>
    </source>
</reference>
<evidence type="ECO:0000256" key="1">
    <source>
        <dbReference type="SAM" id="MobiDB-lite"/>
    </source>
</evidence>